<dbReference type="EMBL" id="UINC01004037">
    <property type="protein sequence ID" value="SVA11279.1"/>
    <property type="molecule type" value="Genomic_DNA"/>
</dbReference>
<name>A0A381T6B5_9ZZZZ</name>
<sequence length="55" mass="6296">MIEGLLGNTDAAFEGLELAYAERDPLWAVIKYWPAFGFLRGDPRWDELLRKIGLT</sequence>
<proteinExistence type="predicted"/>
<evidence type="ECO:0000313" key="1">
    <source>
        <dbReference type="EMBL" id="SVA11279.1"/>
    </source>
</evidence>
<reference evidence="1" key="1">
    <citation type="submission" date="2018-05" db="EMBL/GenBank/DDBJ databases">
        <authorList>
            <person name="Lanie J.A."/>
            <person name="Ng W.-L."/>
            <person name="Kazmierczak K.M."/>
            <person name="Andrzejewski T.M."/>
            <person name="Davidsen T.M."/>
            <person name="Wayne K.J."/>
            <person name="Tettelin H."/>
            <person name="Glass J.I."/>
            <person name="Rusch D."/>
            <person name="Podicherti R."/>
            <person name="Tsui H.-C.T."/>
            <person name="Winkler M.E."/>
        </authorList>
    </citation>
    <scope>NUCLEOTIDE SEQUENCE</scope>
</reference>
<dbReference type="AlphaFoldDB" id="A0A381T6B5"/>
<accession>A0A381T6B5</accession>
<gene>
    <name evidence="1" type="ORF">METZ01_LOCUS64133</name>
</gene>
<protein>
    <submittedName>
        <fullName evidence="1">Uncharacterized protein</fullName>
    </submittedName>
</protein>
<organism evidence="1">
    <name type="scientific">marine metagenome</name>
    <dbReference type="NCBI Taxonomy" id="408172"/>
    <lineage>
        <taxon>unclassified sequences</taxon>
        <taxon>metagenomes</taxon>
        <taxon>ecological metagenomes</taxon>
    </lineage>
</organism>